<keyword evidence="2" id="KW-1185">Reference proteome</keyword>
<gene>
    <name evidence="1" type="ORF">SAMN02745136_04489</name>
</gene>
<evidence type="ECO:0000313" key="2">
    <source>
        <dbReference type="Proteomes" id="UP000184386"/>
    </source>
</evidence>
<evidence type="ECO:0008006" key="3">
    <source>
        <dbReference type="Google" id="ProtNLM"/>
    </source>
</evidence>
<name>A0A1M6Z737_9FIRM</name>
<evidence type="ECO:0000313" key="1">
    <source>
        <dbReference type="EMBL" id="SHL26304.1"/>
    </source>
</evidence>
<dbReference type="Proteomes" id="UP000184386">
    <property type="component" value="Unassembled WGS sequence"/>
</dbReference>
<dbReference type="CDD" id="cd03143">
    <property type="entry name" value="A4_beta-galactosidase_middle_domain"/>
    <property type="match status" value="1"/>
</dbReference>
<dbReference type="EMBL" id="FRAC01000028">
    <property type="protein sequence ID" value="SHL26304.1"/>
    <property type="molecule type" value="Genomic_DNA"/>
</dbReference>
<dbReference type="Gene3D" id="3.40.50.880">
    <property type="match status" value="1"/>
</dbReference>
<dbReference type="RefSeq" id="WP_073279270.1">
    <property type="nucleotide sequence ID" value="NZ_FRAC01000028.1"/>
</dbReference>
<organism evidence="1 2">
    <name type="scientific">Anaerocolumna jejuensis DSM 15929</name>
    <dbReference type="NCBI Taxonomy" id="1121322"/>
    <lineage>
        <taxon>Bacteria</taxon>
        <taxon>Bacillati</taxon>
        <taxon>Bacillota</taxon>
        <taxon>Clostridia</taxon>
        <taxon>Lachnospirales</taxon>
        <taxon>Lachnospiraceae</taxon>
        <taxon>Anaerocolumna</taxon>
    </lineage>
</organism>
<dbReference type="PANTHER" id="PTHR36848">
    <property type="entry name" value="DNA-BINDING PROTEIN (PUTATIVE SECRETED PROTEIN)-RELATED"/>
    <property type="match status" value="1"/>
</dbReference>
<dbReference type="InterPro" id="IPR053161">
    <property type="entry name" value="Ulvan_degrading_GH"/>
</dbReference>
<sequence length="741" mass="85690">MDREVWKNPQAAKELEEAEIPLWFWNDKLEKRELLRQLKMKTEIGVTCTIPHARTNGGEGYIGGYLDEDWFDKIDTVMQYKKKHQEPLWLYDEIDWPAGTCNKTITLEEKYREQYLTFQKFEIPAGKPFRAQLKSVTGKRITGNPETVEKGEFDYNIFIFDKVTMQAYDIREYFKYLIFGPELEFQADRDAVAYVAKVQVDAYEYGGKGQVSYINGEATRAFLQSTYEKYREYYQTEFGTTITGVFNDETRMCNPLPWCEEFPGVFQDRKGYSILPRLADLIIPGETPGRTRCDYFDVVAYLYQTRYFGEIHKWCKANNLKLFAHLLGEETIYGHARYSGDYLRQNKYLDIPGADHLGKGIGSLNIKYTASGAHSYGKDMTAVEVFAGCGWDITFEEYIRMVTWMYQMGMKTIINHGFFYSDRGARKNDWPPSQFFQWQGWSRMKEGNAMIRRLHYALTGGCSEMEVLVYHPMESFWLQYEPNLLYTHGFAEGAFLENEQAARMDRELQLLLNALLSANIDFELLHKDALENFKTENAIMVNTKTDQRFSLIILPMCRVLPVEAVSLLKQFAEEGGHILALDELPAMAMPQSADSEVIQAFRNMKAQGKITLLPIEDKEAVCSEVIRKIPHPVKIVQGSKGTENNHLCYPSYLIDPYLHTGENITGVMFTRYIKNGQRNTLFMNYGNKEVTVQVAVEADKQPEVWDTFTGTVQRAEVIKAEEHLYYLLLRLPCNYGVIVRG</sequence>
<dbReference type="AlphaFoldDB" id="A0A1M6Z737"/>
<dbReference type="OrthoDB" id="9761519at2"/>
<dbReference type="Pfam" id="PF17132">
    <property type="entry name" value="Glyco_hydro_106"/>
    <property type="match status" value="1"/>
</dbReference>
<protein>
    <recommendedName>
        <fullName evidence="3">Alpha-L-rhamnosidase</fullName>
    </recommendedName>
</protein>
<dbReference type="InterPro" id="IPR029062">
    <property type="entry name" value="Class_I_gatase-like"/>
</dbReference>
<reference evidence="1 2" key="1">
    <citation type="submission" date="2016-11" db="EMBL/GenBank/DDBJ databases">
        <authorList>
            <person name="Jaros S."/>
            <person name="Januszkiewicz K."/>
            <person name="Wedrychowicz H."/>
        </authorList>
    </citation>
    <scope>NUCLEOTIDE SEQUENCE [LARGE SCALE GENOMIC DNA]</scope>
    <source>
        <strain evidence="1 2">DSM 15929</strain>
    </source>
</reference>
<proteinExistence type="predicted"/>
<dbReference type="STRING" id="1121322.SAMN02745136_04489"/>
<accession>A0A1M6Z737</accession>
<dbReference type="PANTHER" id="PTHR36848:SF2">
    <property type="entry name" value="SECRETED PROTEIN"/>
    <property type="match status" value="1"/>
</dbReference>